<dbReference type="EMBL" id="SNTZ01000006">
    <property type="protein sequence ID" value="THV58753.1"/>
    <property type="molecule type" value="Genomic_DNA"/>
</dbReference>
<feature type="transmembrane region" description="Helical" evidence="1">
    <location>
        <begin position="44"/>
        <end position="67"/>
    </location>
</feature>
<keyword evidence="1" id="KW-0812">Transmembrane</keyword>
<evidence type="ECO:0000256" key="1">
    <source>
        <dbReference type="SAM" id="Phobius"/>
    </source>
</evidence>
<proteinExistence type="predicted"/>
<dbReference type="Proteomes" id="UP000310406">
    <property type="component" value="Unassembled WGS sequence"/>
</dbReference>
<keyword evidence="1" id="KW-0472">Membrane</keyword>
<sequence length="95" mass="10742">MNPKLKSILEDVWWNIGIVCTSIFVFTVFAMSAPDLDRAGLGGLANLFFPGLIGVFTIIIYLLTRIFANEWNWIITLAGVVFMAYVSTMLFFDRL</sequence>
<dbReference type="OrthoDB" id="1449966at2"/>
<reference evidence="2 3" key="1">
    <citation type="submission" date="2019-03" db="EMBL/GenBank/DDBJ databases">
        <title>Muricauda SCR12 sp.nov, a marine bacterium isolated from Pacific Ocean:the Okinawa trough.</title>
        <authorList>
            <person name="Liu L."/>
        </authorList>
    </citation>
    <scope>NUCLEOTIDE SEQUENCE [LARGE SCALE GENOMIC DNA]</scope>
    <source>
        <strain evidence="2 3">SCR12</strain>
    </source>
</reference>
<comment type="caution">
    <text evidence="2">The sequence shown here is derived from an EMBL/GenBank/DDBJ whole genome shotgun (WGS) entry which is preliminary data.</text>
</comment>
<keyword evidence="1" id="KW-1133">Transmembrane helix</keyword>
<protein>
    <submittedName>
        <fullName evidence="2">Uncharacterized protein</fullName>
    </submittedName>
</protein>
<dbReference type="RefSeq" id="WP_136566831.1">
    <property type="nucleotide sequence ID" value="NZ_JBNZAV010000003.1"/>
</dbReference>
<feature type="transmembrane region" description="Helical" evidence="1">
    <location>
        <begin position="12"/>
        <end position="32"/>
    </location>
</feature>
<keyword evidence="3" id="KW-1185">Reference proteome</keyword>
<organism evidence="2 3">
    <name type="scientific">Flagellimonas alvinocaridis</name>
    <dbReference type="NCBI Taxonomy" id="2530200"/>
    <lineage>
        <taxon>Bacteria</taxon>
        <taxon>Pseudomonadati</taxon>
        <taxon>Bacteroidota</taxon>
        <taxon>Flavobacteriia</taxon>
        <taxon>Flavobacteriales</taxon>
        <taxon>Flavobacteriaceae</taxon>
        <taxon>Flagellimonas</taxon>
    </lineage>
</organism>
<dbReference type="AlphaFoldDB" id="A0A4S8RJX4"/>
<evidence type="ECO:0000313" key="2">
    <source>
        <dbReference type="EMBL" id="THV58753.1"/>
    </source>
</evidence>
<name>A0A4S8RJX4_9FLAO</name>
<accession>A0A4S8RJX4</accession>
<evidence type="ECO:0000313" key="3">
    <source>
        <dbReference type="Proteomes" id="UP000310406"/>
    </source>
</evidence>
<feature type="transmembrane region" description="Helical" evidence="1">
    <location>
        <begin position="73"/>
        <end position="92"/>
    </location>
</feature>
<gene>
    <name evidence="2" type="ORF">EZV76_12150</name>
</gene>